<keyword evidence="3 6" id="KW-0812">Transmembrane</keyword>
<evidence type="ECO:0000256" key="2">
    <source>
        <dbReference type="ARBA" id="ARBA00009399"/>
    </source>
</evidence>
<accession>A0A1H9NY85</accession>
<evidence type="ECO:0000256" key="3">
    <source>
        <dbReference type="ARBA" id="ARBA00022692"/>
    </source>
</evidence>
<dbReference type="GO" id="GO:0005886">
    <property type="term" value="C:plasma membrane"/>
    <property type="evidence" value="ECO:0007669"/>
    <property type="project" value="TreeGrafter"/>
</dbReference>
<comment type="subcellular location">
    <subcellularLocation>
        <location evidence="1">Membrane</location>
        <topology evidence="1">Multi-pass membrane protein</topology>
    </subcellularLocation>
</comment>
<dbReference type="InterPro" id="IPR051401">
    <property type="entry name" value="GtrA_CellWall_Glycosyl"/>
</dbReference>
<dbReference type="PANTHER" id="PTHR38459">
    <property type="entry name" value="PROPHAGE BACTOPRENOL-LINKED GLUCOSE TRANSLOCASE HOMOLOG"/>
    <property type="match status" value="1"/>
</dbReference>
<dbReference type="Proteomes" id="UP000182471">
    <property type="component" value="Unassembled WGS sequence"/>
</dbReference>
<feature type="transmembrane region" description="Helical" evidence="6">
    <location>
        <begin position="138"/>
        <end position="157"/>
    </location>
</feature>
<evidence type="ECO:0000256" key="6">
    <source>
        <dbReference type="SAM" id="Phobius"/>
    </source>
</evidence>
<comment type="similarity">
    <text evidence="2">Belongs to the GtrA family.</text>
</comment>
<gene>
    <name evidence="8" type="ORF">SAMN02910429_00007</name>
</gene>
<evidence type="ECO:0000313" key="9">
    <source>
        <dbReference type="Proteomes" id="UP000182471"/>
    </source>
</evidence>
<organism evidence="8 9">
    <name type="scientific">Lachnobacterium bovis</name>
    <dbReference type="NCBI Taxonomy" id="140626"/>
    <lineage>
        <taxon>Bacteria</taxon>
        <taxon>Bacillati</taxon>
        <taxon>Bacillota</taxon>
        <taxon>Clostridia</taxon>
        <taxon>Lachnospirales</taxon>
        <taxon>Lachnospiraceae</taxon>
        <taxon>Lachnobacterium</taxon>
    </lineage>
</organism>
<feature type="transmembrane region" description="Helical" evidence="6">
    <location>
        <begin position="112"/>
        <end position="132"/>
    </location>
</feature>
<evidence type="ECO:0000313" key="8">
    <source>
        <dbReference type="EMBL" id="SER40956.1"/>
    </source>
</evidence>
<keyword evidence="4 6" id="KW-1133">Transmembrane helix</keyword>
<evidence type="ECO:0000256" key="4">
    <source>
        <dbReference type="ARBA" id="ARBA00022989"/>
    </source>
</evidence>
<dbReference type="Pfam" id="PF04138">
    <property type="entry name" value="GtrA_DPMS_TM"/>
    <property type="match status" value="1"/>
</dbReference>
<protein>
    <submittedName>
        <fullName evidence="8">Putative flippase GtrA (Transmembrane translocase of bactoprenol-linked glucose)</fullName>
    </submittedName>
</protein>
<dbReference type="PANTHER" id="PTHR38459:SF5">
    <property type="entry name" value="CELL WALL TEICHOIC ACID GLYCOSYLATION PROTEIN GTCA"/>
    <property type="match status" value="1"/>
</dbReference>
<keyword evidence="5 6" id="KW-0472">Membrane</keyword>
<dbReference type="GO" id="GO:0000271">
    <property type="term" value="P:polysaccharide biosynthetic process"/>
    <property type="evidence" value="ECO:0007669"/>
    <property type="project" value="InterPro"/>
</dbReference>
<evidence type="ECO:0000256" key="5">
    <source>
        <dbReference type="ARBA" id="ARBA00023136"/>
    </source>
</evidence>
<name>A0A1H9NY85_9FIRM</name>
<dbReference type="EMBL" id="FOGW01000004">
    <property type="protein sequence ID" value="SER40956.1"/>
    <property type="molecule type" value="Genomic_DNA"/>
</dbReference>
<reference evidence="9" key="1">
    <citation type="submission" date="2016-10" db="EMBL/GenBank/DDBJ databases">
        <authorList>
            <person name="Varghese N."/>
            <person name="Submissions S."/>
        </authorList>
    </citation>
    <scope>NUCLEOTIDE SEQUENCE [LARGE SCALE GENOMIC DNA]</scope>
    <source>
        <strain evidence="9">S1b</strain>
    </source>
</reference>
<sequence length="158" mass="18248">MDIEKNNNYMKEDIFDKIMSLPVLNIFNPFYKKNKEILLYLFFGGLSFIVSVATYALFNVPMKMDALIANVLSWIITVMFAFLTNRVWVFASPTDNIKDFMKQMLSFYSGRIITLVIEEAILLVFINMLGFGSLLVKIVAQVVVILLNYVISKLFIFK</sequence>
<proteinExistence type="inferred from homology"/>
<evidence type="ECO:0000259" key="7">
    <source>
        <dbReference type="Pfam" id="PF04138"/>
    </source>
</evidence>
<feature type="transmembrane region" description="Helical" evidence="6">
    <location>
        <begin position="37"/>
        <end position="58"/>
    </location>
</feature>
<feature type="domain" description="GtrA/DPMS transmembrane" evidence="7">
    <location>
        <begin position="40"/>
        <end position="157"/>
    </location>
</feature>
<evidence type="ECO:0000256" key="1">
    <source>
        <dbReference type="ARBA" id="ARBA00004141"/>
    </source>
</evidence>
<dbReference type="RefSeq" id="WP_027421919.1">
    <property type="nucleotide sequence ID" value="NZ_FOGW01000004.1"/>
</dbReference>
<feature type="transmembrane region" description="Helical" evidence="6">
    <location>
        <begin position="70"/>
        <end position="91"/>
    </location>
</feature>
<keyword evidence="9" id="KW-1185">Reference proteome</keyword>
<dbReference type="AlphaFoldDB" id="A0A1H9NY85"/>
<dbReference type="InterPro" id="IPR007267">
    <property type="entry name" value="GtrA_DPMS_TM"/>
</dbReference>